<name>A0A917I9Z9_9HYPH</name>
<evidence type="ECO:0000256" key="1">
    <source>
        <dbReference type="ARBA" id="ARBA00008366"/>
    </source>
</evidence>
<dbReference type="PANTHER" id="PTHR43425:SF2">
    <property type="entry name" value="OXYGEN-INSENSITIVE NADPH NITROREDUCTASE"/>
    <property type="match status" value="1"/>
</dbReference>
<dbReference type="RefSeq" id="WP_188518581.1">
    <property type="nucleotide sequence ID" value="NZ_BMES01000002.1"/>
</dbReference>
<evidence type="ECO:0000313" key="8">
    <source>
        <dbReference type="Proteomes" id="UP000603912"/>
    </source>
</evidence>
<evidence type="ECO:0000259" key="6">
    <source>
        <dbReference type="Pfam" id="PF00881"/>
    </source>
</evidence>
<dbReference type="PANTHER" id="PTHR43425">
    <property type="entry name" value="OXYGEN-INSENSITIVE NADPH NITROREDUCTASE"/>
    <property type="match status" value="1"/>
</dbReference>
<dbReference type="GO" id="GO:0016491">
    <property type="term" value="F:oxidoreductase activity"/>
    <property type="evidence" value="ECO:0007669"/>
    <property type="project" value="UniProtKB-UniRule"/>
</dbReference>
<evidence type="ECO:0000313" key="7">
    <source>
        <dbReference type="EMBL" id="GGH24219.1"/>
    </source>
</evidence>
<comment type="similarity">
    <text evidence="1 5">Belongs to the flavin oxidoreductase frp family.</text>
</comment>
<keyword evidence="3 5" id="KW-0288">FMN</keyword>
<keyword evidence="2 5" id="KW-0285">Flavoprotein</keyword>
<gene>
    <name evidence="7" type="ORF">GCM10007036_30470</name>
</gene>
<organism evidence="7 8">
    <name type="scientific">Alsobacter metallidurans</name>
    <dbReference type="NCBI Taxonomy" id="340221"/>
    <lineage>
        <taxon>Bacteria</taxon>
        <taxon>Pseudomonadati</taxon>
        <taxon>Pseudomonadota</taxon>
        <taxon>Alphaproteobacteria</taxon>
        <taxon>Hyphomicrobiales</taxon>
        <taxon>Alsobacteraceae</taxon>
        <taxon>Alsobacter</taxon>
    </lineage>
</organism>
<dbReference type="SUPFAM" id="SSF55469">
    <property type="entry name" value="FMN-dependent nitroreductase-like"/>
    <property type="match status" value="1"/>
</dbReference>
<dbReference type="Pfam" id="PF00881">
    <property type="entry name" value="Nitroreductase"/>
    <property type="match status" value="1"/>
</dbReference>
<dbReference type="InterPro" id="IPR029479">
    <property type="entry name" value="Nitroreductase"/>
</dbReference>
<evidence type="ECO:0000256" key="5">
    <source>
        <dbReference type="PIRNR" id="PIRNR005426"/>
    </source>
</evidence>
<dbReference type="EMBL" id="BMES01000002">
    <property type="protein sequence ID" value="GGH24219.1"/>
    <property type="molecule type" value="Genomic_DNA"/>
</dbReference>
<keyword evidence="8" id="KW-1185">Reference proteome</keyword>
<feature type="domain" description="Nitroreductase" evidence="6">
    <location>
        <begin position="40"/>
        <end position="189"/>
    </location>
</feature>
<dbReference type="Gene3D" id="3.40.109.10">
    <property type="entry name" value="NADH Oxidase"/>
    <property type="match status" value="1"/>
</dbReference>
<dbReference type="Proteomes" id="UP000603912">
    <property type="component" value="Unassembled WGS sequence"/>
</dbReference>
<reference evidence="7" key="2">
    <citation type="submission" date="2020-09" db="EMBL/GenBank/DDBJ databases">
        <authorList>
            <person name="Sun Q."/>
            <person name="Zhou Y."/>
        </authorList>
    </citation>
    <scope>NUCLEOTIDE SEQUENCE</scope>
    <source>
        <strain evidence="7">CGMCC 1.12214</strain>
    </source>
</reference>
<dbReference type="CDD" id="cd02146">
    <property type="entry name" value="NfsA-like"/>
    <property type="match status" value="1"/>
</dbReference>
<keyword evidence="5" id="KW-0521">NADP</keyword>
<dbReference type="AlphaFoldDB" id="A0A917I9Z9"/>
<reference evidence="7" key="1">
    <citation type="journal article" date="2014" name="Int. J. Syst. Evol. Microbiol.">
        <title>Complete genome sequence of Corynebacterium casei LMG S-19264T (=DSM 44701T), isolated from a smear-ripened cheese.</title>
        <authorList>
            <consortium name="US DOE Joint Genome Institute (JGI-PGF)"/>
            <person name="Walter F."/>
            <person name="Albersmeier A."/>
            <person name="Kalinowski J."/>
            <person name="Ruckert C."/>
        </authorList>
    </citation>
    <scope>NUCLEOTIDE SEQUENCE</scope>
    <source>
        <strain evidence="7">CGMCC 1.12214</strain>
    </source>
</reference>
<protein>
    <submittedName>
        <fullName evidence="7">NADPH-dependent oxidoreductase</fullName>
    </submittedName>
</protein>
<keyword evidence="4 5" id="KW-0560">Oxidoreductase</keyword>
<proteinExistence type="inferred from homology"/>
<evidence type="ECO:0000256" key="4">
    <source>
        <dbReference type="ARBA" id="ARBA00023002"/>
    </source>
</evidence>
<comment type="caution">
    <text evidence="7">The sequence shown here is derived from an EMBL/GenBank/DDBJ whole genome shotgun (WGS) entry which is preliminary data.</text>
</comment>
<dbReference type="PIRSF" id="PIRSF005426">
    <property type="entry name" value="Frp"/>
    <property type="match status" value="1"/>
</dbReference>
<evidence type="ECO:0000256" key="3">
    <source>
        <dbReference type="ARBA" id="ARBA00022643"/>
    </source>
</evidence>
<accession>A0A917I9Z9</accession>
<evidence type="ECO:0000256" key="2">
    <source>
        <dbReference type="ARBA" id="ARBA00022630"/>
    </source>
</evidence>
<dbReference type="InterPro" id="IPR016446">
    <property type="entry name" value="Flavin_OxRdtase_Frp"/>
</dbReference>
<dbReference type="InterPro" id="IPR000415">
    <property type="entry name" value="Nitroreductase-like"/>
</dbReference>
<sequence length="280" mass="29616">MTDVQSTSREAAVAALAARYRADPKQADTPWNAALATLLTHRSVRAYRPDPVPPAVLRTAVAAAQSAPTSSNLQVWSVVAVEDPARKARLAELAGHQRHVETCPLFLVWLADLSRLRVLGSERGRATDGLDYLESLLVAVVDASLAAQNAVVALESLGYGTVYIGGMRNRPEEVAATLGLPADVVAVFGLCVGLPDEACPASVKPRLPVEAVLHAECYGGPPSADLVAGYDAALRSFQLEQGIAANGWSDTALQRVRGPESLSGRHRLREALAARGFALK</sequence>